<feature type="compositionally biased region" description="Polar residues" evidence="1">
    <location>
        <begin position="259"/>
        <end position="290"/>
    </location>
</feature>
<protein>
    <recommendedName>
        <fullName evidence="5">Divergent polysaccharide deacetylase</fullName>
    </recommendedName>
</protein>
<accession>A0ABX4LB11</accession>
<keyword evidence="4" id="KW-1185">Reference proteome</keyword>
<dbReference type="PROSITE" id="PS51257">
    <property type="entry name" value="PROKAR_LIPOPROTEIN"/>
    <property type="match status" value="1"/>
</dbReference>
<reference evidence="3 4" key="1">
    <citation type="journal article" date="2017" name="Nat. Microbiol.">
        <title>Natural product diversity associated with the nematode symbionts Photorhabdus and Xenorhabdus.</title>
        <authorList>
            <person name="Tobias N.J."/>
            <person name="Wolff H."/>
            <person name="Djahanschiri B."/>
            <person name="Grundmann F."/>
            <person name="Kronenwerth M."/>
            <person name="Shi Y.M."/>
            <person name="Simonyi S."/>
            <person name="Grun P."/>
            <person name="Shapiro-Ilan D."/>
            <person name="Pidot S.J."/>
            <person name="Stinear T.P."/>
            <person name="Ebersberger I."/>
            <person name="Bode H.B."/>
        </authorList>
    </citation>
    <scope>NUCLEOTIDE SEQUENCE [LARGE SCALE GENOMIC DNA]</scope>
    <source>
        <strain evidence="3 4">DSM 16336</strain>
    </source>
</reference>
<feature type="region of interest" description="Disordered" evidence="1">
    <location>
        <begin position="259"/>
        <end position="292"/>
    </location>
</feature>
<keyword evidence="2" id="KW-1133">Transmembrane helix</keyword>
<dbReference type="Gene3D" id="3.20.20.370">
    <property type="entry name" value="Glycoside hydrolase/deacetylase"/>
    <property type="match status" value="1"/>
</dbReference>
<evidence type="ECO:0000313" key="3">
    <source>
        <dbReference type="EMBL" id="PHM38535.1"/>
    </source>
</evidence>
<feature type="compositionally biased region" description="Basic and acidic residues" evidence="1">
    <location>
        <begin position="337"/>
        <end position="348"/>
    </location>
</feature>
<evidence type="ECO:0000256" key="1">
    <source>
        <dbReference type="SAM" id="MobiDB-lite"/>
    </source>
</evidence>
<dbReference type="CDD" id="cd10936">
    <property type="entry name" value="CE4_DAC2"/>
    <property type="match status" value="1"/>
</dbReference>
<dbReference type="SUPFAM" id="SSF88713">
    <property type="entry name" value="Glycoside hydrolase/deacetylase"/>
    <property type="match status" value="1"/>
</dbReference>
<organism evidence="3 4">
    <name type="scientific">Xenorhabdus innexi</name>
    <dbReference type="NCBI Taxonomy" id="290109"/>
    <lineage>
        <taxon>Bacteria</taxon>
        <taxon>Pseudomonadati</taxon>
        <taxon>Pseudomonadota</taxon>
        <taxon>Gammaproteobacteria</taxon>
        <taxon>Enterobacterales</taxon>
        <taxon>Morganellaceae</taxon>
        <taxon>Xenorhabdus</taxon>
    </lineage>
</organism>
<evidence type="ECO:0000256" key="2">
    <source>
        <dbReference type="SAM" id="Phobius"/>
    </source>
</evidence>
<sequence>MQYLLIKCLRSFTLLLGILHFRVAGICWLLLACILPLSLNAHAARLAIVIDDVGYRVHNEKKILQMPSAISIAILPNSPYGREMAQKAHKQGREILIHLPMAPLSKQPLEKNTLHPAMNKEEIAAIIYDAIQKVPYATGMNNHMGSAMTSSLNGMEKVMSILSQYHLYFLDSVTIGNTQVAKASAGTAVQILRRNIFLDNVQTEAETLNQLNRAIALARKQGSAIAIGHPYPTTIRALQQGLATLPDDIELVAPSRLLNHTQPGKQSNQQTEQQCRNTQKSKTEPGTTSEPKMDYLKMVGETLVPGVIINTLKQSFEKLRNSSPKTEKLHSAAQIKSKKDNAERDKAKTKQNKTGAHKAVSTCSDS</sequence>
<comment type="caution">
    <text evidence="3">The sequence shown here is derived from an EMBL/GenBank/DDBJ whole genome shotgun (WGS) entry which is preliminary data.</text>
</comment>
<dbReference type="PANTHER" id="PTHR30105">
    <property type="entry name" value="UNCHARACTERIZED YIBQ-RELATED"/>
    <property type="match status" value="1"/>
</dbReference>
<name>A0ABX4LB11_9GAMM</name>
<feature type="compositionally biased region" description="Basic and acidic residues" evidence="1">
    <location>
        <begin position="320"/>
        <end position="330"/>
    </location>
</feature>
<dbReference type="Pfam" id="PF04748">
    <property type="entry name" value="Polysacc_deac_2"/>
    <property type="match status" value="1"/>
</dbReference>
<feature type="region of interest" description="Disordered" evidence="1">
    <location>
        <begin position="320"/>
        <end position="366"/>
    </location>
</feature>
<dbReference type="RefSeq" id="WP_099137590.1">
    <property type="nucleotide sequence ID" value="NZ_CAWNQC010000112.1"/>
</dbReference>
<gene>
    <name evidence="3" type="ORF">Xinn_00232</name>
</gene>
<dbReference type="EMBL" id="NIBU01000002">
    <property type="protein sequence ID" value="PHM38535.1"/>
    <property type="molecule type" value="Genomic_DNA"/>
</dbReference>
<keyword evidence="2" id="KW-0812">Transmembrane</keyword>
<proteinExistence type="predicted"/>
<keyword evidence="2" id="KW-0472">Membrane</keyword>
<dbReference type="InterPro" id="IPR011330">
    <property type="entry name" value="Glyco_hydro/deAcase_b/a-brl"/>
</dbReference>
<dbReference type="Proteomes" id="UP000224871">
    <property type="component" value="Unassembled WGS sequence"/>
</dbReference>
<feature type="transmembrane region" description="Helical" evidence="2">
    <location>
        <begin position="12"/>
        <end position="37"/>
    </location>
</feature>
<dbReference type="PANTHER" id="PTHR30105:SF2">
    <property type="entry name" value="DIVERGENT POLYSACCHARIDE DEACETYLASE SUPERFAMILY"/>
    <property type="match status" value="1"/>
</dbReference>
<evidence type="ECO:0000313" key="4">
    <source>
        <dbReference type="Proteomes" id="UP000224871"/>
    </source>
</evidence>
<dbReference type="InterPro" id="IPR006837">
    <property type="entry name" value="Divergent_DAC"/>
</dbReference>
<evidence type="ECO:0008006" key="5">
    <source>
        <dbReference type="Google" id="ProtNLM"/>
    </source>
</evidence>